<evidence type="ECO:0000256" key="1">
    <source>
        <dbReference type="SAM" id="MobiDB-lite"/>
    </source>
</evidence>
<feature type="region of interest" description="Disordered" evidence="1">
    <location>
        <begin position="81"/>
        <end position="123"/>
    </location>
</feature>
<feature type="region of interest" description="Disordered" evidence="1">
    <location>
        <begin position="1"/>
        <end position="21"/>
    </location>
</feature>
<gene>
    <name evidence="2" type="ORF">FOZ62_029823</name>
</gene>
<name>A0A7J6QP35_PEROL</name>
<proteinExistence type="predicted"/>
<dbReference type="Proteomes" id="UP000574390">
    <property type="component" value="Unassembled WGS sequence"/>
</dbReference>
<feature type="compositionally biased region" description="Low complexity" evidence="1">
    <location>
        <begin position="393"/>
        <end position="409"/>
    </location>
</feature>
<evidence type="ECO:0000313" key="2">
    <source>
        <dbReference type="EMBL" id="KAF4710043.1"/>
    </source>
</evidence>
<comment type="caution">
    <text evidence="2">The sequence shown here is derived from an EMBL/GenBank/DDBJ whole genome shotgun (WGS) entry which is preliminary data.</text>
</comment>
<reference evidence="2 3" key="1">
    <citation type="submission" date="2020-04" db="EMBL/GenBank/DDBJ databases">
        <title>Perkinsus olseni comparative genomics.</title>
        <authorList>
            <person name="Bogema D.R."/>
        </authorList>
    </citation>
    <scope>NUCLEOTIDE SEQUENCE [LARGE SCALE GENOMIC DNA]</scope>
    <source>
        <strain evidence="2">ATCC PRA-205</strain>
    </source>
</reference>
<dbReference type="EMBL" id="JABANM010028231">
    <property type="protein sequence ID" value="KAF4710043.1"/>
    <property type="molecule type" value="Genomic_DNA"/>
</dbReference>
<organism evidence="2 3">
    <name type="scientific">Perkinsus olseni</name>
    <name type="common">Perkinsus atlanticus</name>
    <dbReference type="NCBI Taxonomy" id="32597"/>
    <lineage>
        <taxon>Eukaryota</taxon>
        <taxon>Sar</taxon>
        <taxon>Alveolata</taxon>
        <taxon>Perkinsozoa</taxon>
        <taxon>Perkinsea</taxon>
        <taxon>Perkinsida</taxon>
        <taxon>Perkinsidae</taxon>
        <taxon>Perkinsus</taxon>
    </lineage>
</organism>
<feature type="region of interest" description="Disordered" evidence="1">
    <location>
        <begin position="501"/>
        <end position="557"/>
    </location>
</feature>
<protein>
    <submittedName>
        <fullName evidence="2">Uncharacterized protein</fullName>
    </submittedName>
</protein>
<evidence type="ECO:0000313" key="3">
    <source>
        <dbReference type="Proteomes" id="UP000574390"/>
    </source>
</evidence>
<feature type="compositionally biased region" description="Basic residues" evidence="1">
    <location>
        <begin position="510"/>
        <end position="521"/>
    </location>
</feature>
<accession>A0A7J6QP35</accession>
<sequence length="557" mass="59117">MISTQAAEVPPKGLSRSASTSAMLAVGRREAAAAGRPVRTVAGGREEGALPSVQAVKGLHKSVQFATLPHTLWPVVVESSRPSCGAMTPSPPSATSDARPSRPTADDDDSTPAGPSLPSRGLDERVGGRHFHCPLCGVLCVADHSGEGVKMHLLGCRMAPRRKMGPSMINIEKAGEVAGADSDSYTVDGIRPLNAGAEDRTRDHGLRFHNEVATRSFPRVLSFVEQLDSPGVAHRSPRKKYRKLYDFPAADDACLDDYIDALCVNALENRGLDLTGAKYTIVGSGVPPVVFGIIRGIGGDLYGINYMEAEQWREVTHVLVGPMVHVGSLRNFCHTVRRLALADKLLWVDCRDLLAPAAEGSVGGWTITSVMSAVTCSKRTLGSAGKASKRVKGSPTPSPVTSPDTKPVSLPVTAPGPPTQKAVYKPLRLCAVTSKSFTPAPQVVLGHHSDAFAASNELSPGRLRQEGHGRGTGMYSTVDYSPESSPTYRGVAPSPEYDVPLIPGVTVTPGKHRERRRRRGAVRQGVVVDGTEVTPAPRRSTRLSRSAPPKDSLLSSG</sequence>
<feature type="region of interest" description="Disordered" evidence="1">
    <location>
        <begin position="384"/>
        <end position="417"/>
    </location>
</feature>
<dbReference type="AlphaFoldDB" id="A0A7J6QP35"/>